<dbReference type="PANTHER" id="PTHR46098:SF1">
    <property type="entry name" value="TRNA (CYTOSINE(38)-C(5))-METHYLTRANSFERASE"/>
    <property type="match status" value="1"/>
</dbReference>
<evidence type="ECO:0000313" key="10">
    <source>
        <dbReference type="Proteomes" id="UP000292927"/>
    </source>
</evidence>
<dbReference type="PROSITE" id="PS51679">
    <property type="entry name" value="SAM_MT_C5"/>
    <property type="match status" value="1"/>
</dbReference>
<evidence type="ECO:0000256" key="6">
    <source>
        <dbReference type="RuleBase" id="RU000416"/>
    </source>
</evidence>
<proteinExistence type="inferred from homology"/>
<comment type="similarity">
    <text evidence="5 6">Belongs to the class I-like SAM-binding methyltransferase superfamily. C5-methyltransferase family.</text>
</comment>
<keyword evidence="4" id="KW-0680">Restriction system</keyword>
<dbReference type="Proteomes" id="UP000292927">
    <property type="component" value="Unassembled WGS sequence"/>
</dbReference>
<feature type="compositionally biased region" description="Basic and acidic residues" evidence="8">
    <location>
        <begin position="341"/>
        <end position="353"/>
    </location>
</feature>
<dbReference type="Gene3D" id="3.40.50.150">
    <property type="entry name" value="Vaccinia Virus protein VP39"/>
    <property type="match status" value="1"/>
</dbReference>
<evidence type="ECO:0000256" key="5">
    <source>
        <dbReference type="PROSITE-ProRule" id="PRU01016"/>
    </source>
</evidence>
<dbReference type="InterPro" id="IPR050750">
    <property type="entry name" value="C5-MTase"/>
</dbReference>
<reference evidence="9 10" key="1">
    <citation type="submission" date="2019-02" db="EMBL/GenBank/DDBJ databases">
        <title>Genomic Encyclopedia of Type Strains, Phase IV (KMG-IV): sequencing the most valuable type-strain genomes for metagenomic binning, comparative biology and taxonomic classification.</title>
        <authorList>
            <person name="Goeker M."/>
        </authorList>
    </citation>
    <scope>NUCLEOTIDE SEQUENCE [LARGE SCALE GENOMIC DNA]</scope>
    <source>
        <strain evidence="9 10">DSM 29486</strain>
    </source>
</reference>
<feature type="compositionally biased region" description="Low complexity" evidence="8">
    <location>
        <begin position="192"/>
        <end position="201"/>
    </location>
</feature>
<keyword evidence="1 5" id="KW-0489">Methyltransferase</keyword>
<dbReference type="Pfam" id="PF00145">
    <property type="entry name" value="DNA_methylase"/>
    <property type="match status" value="1"/>
</dbReference>
<evidence type="ECO:0000256" key="8">
    <source>
        <dbReference type="SAM" id="MobiDB-lite"/>
    </source>
</evidence>
<gene>
    <name evidence="9" type="ORF">EV209_1354</name>
</gene>
<evidence type="ECO:0000256" key="7">
    <source>
        <dbReference type="RuleBase" id="RU000417"/>
    </source>
</evidence>
<keyword evidence="10" id="KW-1185">Reference proteome</keyword>
<feature type="region of interest" description="Disordered" evidence="8">
    <location>
        <begin position="170"/>
        <end position="353"/>
    </location>
</feature>
<dbReference type="SUPFAM" id="SSF53335">
    <property type="entry name" value="S-adenosyl-L-methionine-dependent methyltransferases"/>
    <property type="match status" value="1"/>
</dbReference>
<dbReference type="InterPro" id="IPR001525">
    <property type="entry name" value="C5_MeTfrase"/>
</dbReference>
<dbReference type="EC" id="2.1.1.37" evidence="7"/>
<dbReference type="GO" id="GO:0009307">
    <property type="term" value="P:DNA restriction-modification system"/>
    <property type="evidence" value="ECO:0007669"/>
    <property type="project" value="UniProtKB-KW"/>
</dbReference>
<dbReference type="RefSeq" id="WP_243647528.1">
    <property type="nucleotide sequence ID" value="NZ_SGXF01000002.1"/>
</dbReference>
<dbReference type="PANTHER" id="PTHR46098">
    <property type="entry name" value="TRNA (CYTOSINE(38)-C(5))-METHYLTRANSFERASE"/>
    <property type="match status" value="1"/>
</dbReference>
<sequence>MSELTHLSLFSGIGGLDLAAEWAGMKTVGQCEWAEYPTKVLEKHWPDVPRWKDIRTLTGESYYERTGRRTVDVISGGFPCQPFSVAGKQRGKEDDRYLWPEMVRVIKELRPTWIVGENVAGIVRMALPDILSELETCGYRTRTFLVPACAVGARHRRYRVAIVGYAEHNGSPSPAVAGRIGASSNREQKGTEAAGESSGAGKPRNSESMGRAEDLENPSSIRRRQPGNVCEQPGRTQSERSGQDMANTQSDRFQRLREEGEQVCGTRPEERESERGSVICNATGQRLPDRSGEQMGGQGTQEPEPQRPDSNVSDTNNRSRNVRRDRELSAAKKAGGTGHDFGSREKEHEPGERWAAESVLGGVVDGLPARLDRDYLINRYWDTEPDIPRTATGIKNRVDRLKCLGNAVVPQQFYPVFRAIAEIERKQG</sequence>
<dbReference type="EMBL" id="SGXF01000002">
    <property type="protein sequence ID" value="RZT00918.1"/>
    <property type="molecule type" value="Genomic_DNA"/>
</dbReference>
<evidence type="ECO:0000256" key="2">
    <source>
        <dbReference type="ARBA" id="ARBA00022679"/>
    </source>
</evidence>
<dbReference type="GO" id="GO:0003886">
    <property type="term" value="F:DNA (cytosine-5-)-methyltransferase activity"/>
    <property type="evidence" value="ECO:0007669"/>
    <property type="project" value="UniProtKB-EC"/>
</dbReference>
<organism evidence="9 10">
    <name type="scientific">Cuneatibacter caecimuris</name>
    <dbReference type="NCBI Taxonomy" id="1796618"/>
    <lineage>
        <taxon>Bacteria</taxon>
        <taxon>Bacillati</taxon>
        <taxon>Bacillota</taxon>
        <taxon>Clostridia</taxon>
        <taxon>Lachnospirales</taxon>
        <taxon>Lachnospiraceae</taxon>
        <taxon>Cuneatibacter</taxon>
    </lineage>
</organism>
<dbReference type="NCBIfam" id="TIGR00675">
    <property type="entry name" value="dcm"/>
    <property type="match status" value="1"/>
</dbReference>
<dbReference type="AlphaFoldDB" id="A0A4Q7PLB0"/>
<name>A0A4Q7PLB0_9FIRM</name>
<evidence type="ECO:0000256" key="1">
    <source>
        <dbReference type="ARBA" id="ARBA00022603"/>
    </source>
</evidence>
<feature type="active site" evidence="5">
    <location>
        <position position="80"/>
    </location>
</feature>
<feature type="compositionally biased region" description="Polar residues" evidence="8">
    <location>
        <begin position="300"/>
        <end position="319"/>
    </location>
</feature>
<protein>
    <recommendedName>
        <fullName evidence="7">Cytosine-specific methyltransferase</fullName>
        <ecNumber evidence="7">2.1.1.37</ecNumber>
    </recommendedName>
</protein>
<evidence type="ECO:0000256" key="3">
    <source>
        <dbReference type="ARBA" id="ARBA00022691"/>
    </source>
</evidence>
<dbReference type="InterPro" id="IPR018117">
    <property type="entry name" value="C5_DNA_meth_AS"/>
</dbReference>
<evidence type="ECO:0000313" key="9">
    <source>
        <dbReference type="EMBL" id="RZT00918.1"/>
    </source>
</evidence>
<comment type="catalytic activity">
    <reaction evidence="7">
        <text>a 2'-deoxycytidine in DNA + S-adenosyl-L-methionine = a 5-methyl-2'-deoxycytidine in DNA + S-adenosyl-L-homocysteine + H(+)</text>
        <dbReference type="Rhea" id="RHEA:13681"/>
        <dbReference type="Rhea" id="RHEA-COMP:11369"/>
        <dbReference type="Rhea" id="RHEA-COMP:11370"/>
        <dbReference type="ChEBI" id="CHEBI:15378"/>
        <dbReference type="ChEBI" id="CHEBI:57856"/>
        <dbReference type="ChEBI" id="CHEBI:59789"/>
        <dbReference type="ChEBI" id="CHEBI:85452"/>
        <dbReference type="ChEBI" id="CHEBI:85454"/>
        <dbReference type="EC" id="2.1.1.37"/>
    </reaction>
</comment>
<keyword evidence="3 5" id="KW-0949">S-adenosyl-L-methionine</keyword>
<accession>A0A4Q7PLB0</accession>
<dbReference type="GO" id="GO:0032259">
    <property type="term" value="P:methylation"/>
    <property type="evidence" value="ECO:0007669"/>
    <property type="project" value="UniProtKB-KW"/>
</dbReference>
<comment type="caution">
    <text evidence="9">The sequence shown here is derived from an EMBL/GenBank/DDBJ whole genome shotgun (WGS) entry which is preliminary data.</text>
</comment>
<dbReference type="PRINTS" id="PR00105">
    <property type="entry name" value="C5METTRFRASE"/>
</dbReference>
<dbReference type="InterPro" id="IPR029063">
    <property type="entry name" value="SAM-dependent_MTases_sf"/>
</dbReference>
<keyword evidence="2 5" id="KW-0808">Transferase</keyword>
<dbReference type="PROSITE" id="PS00094">
    <property type="entry name" value="C5_MTASE_1"/>
    <property type="match status" value="1"/>
</dbReference>
<evidence type="ECO:0000256" key="4">
    <source>
        <dbReference type="ARBA" id="ARBA00022747"/>
    </source>
</evidence>